<evidence type="ECO:0000256" key="2">
    <source>
        <dbReference type="ARBA" id="ARBA00004870"/>
    </source>
</evidence>
<dbReference type="SUPFAM" id="SSF52540">
    <property type="entry name" value="P-loop containing nucleoside triphosphate hydrolases"/>
    <property type="match status" value="1"/>
</dbReference>
<dbReference type="HAMAP" id="MF_00409">
    <property type="entry name" value="LpxK"/>
    <property type="match status" value="1"/>
</dbReference>
<dbReference type="GO" id="GO:0005886">
    <property type="term" value="C:plasma membrane"/>
    <property type="evidence" value="ECO:0007669"/>
    <property type="project" value="TreeGrafter"/>
</dbReference>
<comment type="similarity">
    <text evidence="13">Belongs to the LpxK family.</text>
</comment>
<dbReference type="PANTHER" id="PTHR42724:SF1">
    <property type="entry name" value="TETRAACYLDISACCHARIDE 4'-KINASE, MITOCHONDRIAL-RELATED"/>
    <property type="match status" value="1"/>
</dbReference>
<comment type="catalytic activity">
    <reaction evidence="13">
        <text>a lipid A disaccharide + ATP = a lipid IVA + ADP + H(+)</text>
        <dbReference type="Rhea" id="RHEA:67840"/>
        <dbReference type="ChEBI" id="CHEBI:15378"/>
        <dbReference type="ChEBI" id="CHEBI:30616"/>
        <dbReference type="ChEBI" id="CHEBI:176343"/>
        <dbReference type="ChEBI" id="CHEBI:176425"/>
        <dbReference type="ChEBI" id="CHEBI:456216"/>
        <dbReference type="EC" id="2.7.1.130"/>
    </reaction>
</comment>
<dbReference type="NCBIfam" id="TIGR00682">
    <property type="entry name" value="lpxK"/>
    <property type="match status" value="1"/>
</dbReference>
<sequence>MFSAIATTASQTIQKLWLSKGWFSSTLLPLSKLAEYIAKKKRLAYLSGQKKSYKAPVPVIVIGNIFIGGTGKTPLTLALVEALKEKGHRPGIISRGYGATLKDDARFADLSTTPHTLPKQANLSTLSTFIGDEPSLLAQVAPIAVHPQRQKAIECLLANRPNITVILSDDGLQHYAMARDIEIIVQDSRGIGNGLMLPAGPLREPASRLTSVDFIVTNDTTLFEQAQTSMLPVTGQPREVYMHLALVEFEHLQTGQKLSLDTFKAKFAHLPMSAIAGIGHPQRFFQSLRRIGLSLIQTQSFADHYAFSPEDFRNYTQGLLLMTSKDAAKCQGFAQSNWWVAHVKAQFKPTHFFEDIYQQLPPLTH</sequence>
<evidence type="ECO:0000313" key="14">
    <source>
        <dbReference type="EMBL" id="NOL51581.1"/>
    </source>
</evidence>
<keyword evidence="10 13" id="KW-0067">ATP-binding</keyword>
<evidence type="ECO:0000256" key="4">
    <source>
        <dbReference type="ARBA" id="ARBA00016436"/>
    </source>
</evidence>
<evidence type="ECO:0000256" key="13">
    <source>
        <dbReference type="HAMAP-Rule" id="MF_00409"/>
    </source>
</evidence>
<dbReference type="GO" id="GO:0009245">
    <property type="term" value="P:lipid A biosynthetic process"/>
    <property type="evidence" value="ECO:0007669"/>
    <property type="project" value="UniProtKB-UniRule"/>
</dbReference>
<dbReference type="AlphaFoldDB" id="A0A849P4M2"/>
<evidence type="ECO:0000256" key="8">
    <source>
        <dbReference type="ARBA" id="ARBA00022741"/>
    </source>
</evidence>
<dbReference type="EMBL" id="JABGBN010000002">
    <property type="protein sequence ID" value="NOL51581.1"/>
    <property type="molecule type" value="Genomic_DNA"/>
</dbReference>
<comment type="pathway">
    <text evidence="2 13">Glycolipid biosynthesis; lipid IV(A) biosynthesis; lipid IV(A) from (3R)-3-hydroxytetradecanoyl-[acyl-carrier-protein] and UDP-N-acetyl-alpha-D-glucosamine: step 6/6.</text>
</comment>
<evidence type="ECO:0000256" key="3">
    <source>
        <dbReference type="ARBA" id="ARBA00012071"/>
    </source>
</evidence>
<keyword evidence="6 13" id="KW-0441">Lipid A biosynthesis</keyword>
<keyword evidence="5 13" id="KW-0444">Lipid biosynthesis</keyword>
<gene>
    <name evidence="13" type="primary">lpxK</name>
    <name evidence="14" type="ORF">HKX39_05255</name>
</gene>
<reference evidence="14 15" key="1">
    <citation type="submission" date="2020-05" db="EMBL/GenBank/DDBJ databases">
        <authorList>
            <person name="Niu N."/>
        </authorList>
    </citation>
    <scope>NUCLEOTIDE SEQUENCE [LARGE SCALE GENOMIC DNA]</scope>
    <source>
        <strain evidence="14 15">3340-03</strain>
    </source>
</reference>
<evidence type="ECO:0000256" key="6">
    <source>
        <dbReference type="ARBA" id="ARBA00022556"/>
    </source>
</evidence>
<organism evidence="14 15">
    <name type="scientific">Pelistega suis</name>
    <dbReference type="NCBI Taxonomy" id="1631957"/>
    <lineage>
        <taxon>Bacteria</taxon>
        <taxon>Pseudomonadati</taxon>
        <taxon>Pseudomonadota</taxon>
        <taxon>Betaproteobacteria</taxon>
        <taxon>Burkholderiales</taxon>
        <taxon>Alcaligenaceae</taxon>
        <taxon>Pelistega</taxon>
    </lineage>
</organism>
<comment type="function">
    <text evidence="1 13">Transfers the gamma-phosphate of ATP to the 4'-position of a tetraacyldisaccharide 1-phosphate intermediate (termed DS-1-P) to form tetraacyldisaccharide 1,4'-bis-phosphate (lipid IVA).</text>
</comment>
<evidence type="ECO:0000256" key="10">
    <source>
        <dbReference type="ARBA" id="ARBA00022840"/>
    </source>
</evidence>
<evidence type="ECO:0000256" key="5">
    <source>
        <dbReference type="ARBA" id="ARBA00022516"/>
    </source>
</evidence>
<comment type="caution">
    <text evidence="14">The sequence shown here is derived from an EMBL/GenBank/DDBJ whole genome shotgun (WGS) entry which is preliminary data.</text>
</comment>
<dbReference type="Pfam" id="PF02606">
    <property type="entry name" value="LpxK"/>
    <property type="match status" value="1"/>
</dbReference>
<dbReference type="InterPro" id="IPR003758">
    <property type="entry name" value="LpxK"/>
</dbReference>
<keyword evidence="7 13" id="KW-0808">Transferase</keyword>
<dbReference type="UniPathway" id="UPA00359">
    <property type="reaction ID" value="UER00482"/>
</dbReference>
<evidence type="ECO:0000256" key="7">
    <source>
        <dbReference type="ARBA" id="ARBA00022679"/>
    </source>
</evidence>
<protein>
    <recommendedName>
        <fullName evidence="4 13">Tetraacyldisaccharide 4'-kinase</fullName>
        <ecNumber evidence="3 13">2.7.1.130</ecNumber>
    </recommendedName>
    <alternativeName>
        <fullName evidence="12 13">Lipid A 4'-kinase</fullName>
    </alternativeName>
</protein>
<dbReference type="EC" id="2.7.1.130" evidence="3 13"/>
<name>A0A849P4M2_9BURK</name>
<keyword evidence="8 13" id="KW-0547">Nucleotide-binding</keyword>
<dbReference type="PANTHER" id="PTHR42724">
    <property type="entry name" value="TETRAACYLDISACCHARIDE 4'-KINASE"/>
    <property type="match status" value="1"/>
</dbReference>
<evidence type="ECO:0000256" key="9">
    <source>
        <dbReference type="ARBA" id="ARBA00022777"/>
    </source>
</evidence>
<evidence type="ECO:0000256" key="1">
    <source>
        <dbReference type="ARBA" id="ARBA00002274"/>
    </source>
</evidence>
<evidence type="ECO:0000256" key="11">
    <source>
        <dbReference type="ARBA" id="ARBA00023098"/>
    </source>
</evidence>
<dbReference type="Proteomes" id="UP000537862">
    <property type="component" value="Unassembled WGS sequence"/>
</dbReference>
<dbReference type="RefSeq" id="WP_171680245.1">
    <property type="nucleotide sequence ID" value="NZ_JABGBN010000002.1"/>
</dbReference>
<keyword evidence="15" id="KW-1185">Reference proteome</keyword>
<evidence type="ECO:0000256" key="12">
    <source>
        <dbReference type="ARBA" id="ARBA00029757"/>
    </source>
</evidence>
<dbReference type="GO" id="GO:0005524">
    <property type="term" value="F:ATP binding"/>
    <property type="evidence" value="ECO:0007669"/>
    <property type="project" value="UniProtKB-UniRule"/>
</dbReference>
<feature type="binding site" evidence="13">
    <location>
        <begin position="66"/>
        <end position="73"/>
    </location>
    <ligand>
        <name>ATP</name>
        <dbReference type="ChEBI" id="CHEBI:30616"/>
    </ligand>
</feature>
<keyword evidence="9 13" id="KW-0418">Kinase</keyword>
<accession>A0A849P4M2</accession>
<dbReference type="InterPro" id="IPR027417">
    <property type="entry name" value="P-loop_NTPase"/>
</dbReference>
<keyword evidence="11 13" id="KW-0443">Lipid metabolism</keyword>
<evidence type="ECO:0000313" key="15">
    <source>
        <dbReference type="Proteomes" id="UP000537862"/>
    </source>
</evidence>
<dbReference type="GO" id="GO:0009029">
    <property type="term" value="F:lipid-A 4'-kinase activity"/>
    <property type="evidence" value="ECO:0007669"/>
    <property type="project" value="UniProtKB-UniRule"/>
</dbReference>
<proteinExistence type="inferred from homology"/>
<dbReference type="GO" id="GO:0009244">
    <property type="term" value="P:lipopolysaccharide core region biosynthetic process"/>
    <property type="evidence" value="ECO:0007669"/>
    <property type="project" value="TreeGrafter"/>
</dbReference>